<keyword evidence="3 6" id="KW-0326">Glycosidase</keyword>
<dbReference type="FunFam" id="3.20.20.80:FF:000004">
    <property type="entry name" value="Beta-glucosidase 6-phospho-beta-glucosidase"/>
    <property type="match status" value="1"/>
</dbReference>
<dbReference type="PANTHER" id="PTHR10353:SF122">
    <property type="entry name" value="6-PHOSPHO-BETA-GLUCOSIDASE ASCB-RELATED"/>
    <property type="match status" value="1"/>
</dbReference>
<dbReference type="PROSITE" id="PS00572">
    <property type="entry name" value="GLYCOSYL_HYDROL_F1_1"/>
    <property type="match status" value="1"/>
</dbReference>
<evidence type="ECO:0000256" key="5">
    <source>
        <dbReference type="RuleBase" id="RU003690"/>
    </source>
</evidence>
<dbReference type="RefSeq" id="WP_101780774.1">
    <property type="nucleotide sequence ID" value="NZ_CP025543.1"/>
</dbReference>
<evidence type="ECO:0000256" key="4">
    <source>
        <dbReference type="PROSITE-ProRule" id="PRU10055"/>
    </source>
</evidence>
<accession>A0A2K9LUJ1</accession>
<evidence type="ECO:0000256" key="6">
    <source>
        <dbReference type="RuleBase" id="RU004468"/>
    </source>
</evidence>
<dbReference type="Gene3D" id="3.20.20.80">
    <property type="entry name" value="Glycosidases"/>
    <property type="match status" value="1"/>
</dbReference>
<dbReference type="KEGG" id="smoo:SMONO_v1c04680"/>
<keyword evidence="2 6" id="KW-0378">Hydrolase</keyword>
<dbReference type="InterPro" id="IPR001360">
    <property type="entry name" value="Glyco_hydro_1"/>
</dbReference>
<proteinExistence type="inferred from homology"/>
<dbReference type="PANTHER" id="PTHR10353">
    <property type="entry name" value="GLYCOSYL HYDROLASE"/>
    <property type="match status" value="1"/>
</dbReference>
<evidence type="ECO:0000256" key="1">
    <source>
        <dbReference type="ARBA" id="ARBA00010838"/>
    </source>
</evidence>
<dbReference type="InterPro" id="IPR018120">
    <property type="entry name" value="Glyco_hydro_1_AS"/>
</dbReference>
<evidence type="ECO:0000256" key="3">
    <source>
        <dbReference type="ARBA" id="ARBA00023295"/>
    </source>
</evidence>
<dbReference type="PROSITE" id="PS00653">
    <property type="entry name" value="GLYCOSYL_HYDROL_F1_2"/>
    <property type="match status" value="1"/>
</dbReference>
<feature type="active site" description="Nucleophile" evidence="4">
    <location>
        <position position="384"/>
    </location>
</feature>
<comment type="similarity">
    <text evidence="1 5">Belongs to the glycosyl hydrolase 1 family.</text>
</comment>
<dbReference type="OrthoDB" id="391810at2"/>
<keyword evidence="8" id="KW-1185">Reference proteome</keyword>
<dbReference type="GO" id="GO:0016052">
    <property type="term" value="P:carbohydrate catabolic process"/>
    <property type="evidence" value="ECO:0007669"/>
    <property type="project" value="TreeGrafter"/>
</dbReference>
<evidence type="ECO:0000313" key="8">
    <source>
        <dbReference type="Proteomes" id="UP000234790"/>
    </source>
</evidence>
<evidence type="ECO:0000256" key="2">
    <source>
        <dbReference type="ARBA" id="ARBA00022801"/>
    </source>
</evidence>
<evidence type="ECO:0000313" key="7">
    <source>
        <dbReference type="EMBL" id="AUM62717.1"/>
    </source>
</evidence>
<sequence>MAKKLEFPKNFLWGGATAANQIEGAYDVDGKTLSLLEMIPYVELKDRTDIEASRKLTKQDILDSIDNKKGLHYPKRFGNDFYNRYKEDIRLFKEAGLKVFRMSVAWTRIFPNGNDEKPNATGMSFYKNVFEECKAQGLEVMLTINHFDLPFWVIQKGLTWRDKELSDCYLRFAKLLMDEFNGYVKYWLPFNEINLGVLITRQFSDKEQEGGVMQKILSSYGDLHKQFVAQAKVVEYSKKYPHIKVGCMVADTTSYPIDCNPINVLENQRMEHMKKFFYYDVMVKGEYPGYALRMFKEYGVEINKEAGDDELLKKFPVEFISFSYYMSGTVSKETGQMTEGNILKVGKNPFLKATEWGWQIDPMGLRYCLNQLWDMYRVPLFISENGIGVSEVLNDNNTVEDDYRIEYLGQHFEQMSEAIKDGVNLFGYTMWTPIDVVSAGSNEMSKRYGMIFVDYDDYHRGTGDRFLKKSYKWFQNFMKTKEI</sequence>
<dbReference type="EMBL" id="CP025543">
    <property type="protein sequence ID" value="AUM62717.1"/>
    <property type="molecule type" value="Genomic_DNA"/>
</dbReference>
<protein>
    <submittedName>
        <fullName evidence="7">6-phospho-beta-glucosidase</fullName>
    </submittedName>
</protein>
<dbReference type="Pfam" id="PF00232">
    <property type="entry name" value="Glyco_hydro_1"/>
    <property type="match status" value="1"/>
</dbReference>
<dbReference type="Proteomes" id="UP000234790">
    <property type="component" value="Chromosome"/>
</dbReference>
<dbReference type="InterPro" id="IPR033132">
    <property type="entry name" value="GH_1_N_CS"/>
</dbReference>
<reference evidence="7 8" key="1">
    <citation type="submission" date="2017-12" db="EMBL/GenBank/DDBJ databases">
        <title>Complete genome sequence of Spiroplasma monobiae MQ-1 (ATCC 33825).</title>
        <authorList>
            <person name="Tsai Y.-M."/>
            <person name="Lo W.-S."/>
            <person name="Wu P.-S."/>
            <person name="Cho S.-T."/>
            <person name="Kuo C.-H."/>
        </authorList>
    </citation>
    <scope>NUCLEOTIDE SEQUENCE [LARGE SCALE GENOMIC DNA]</scope>
    <source>
        <strain evidence="7 8">MQ-1</strain>
    </source>
</reference>
<dbReference type="SUPFAM" id="SSF51445">
    <property type="entry name" value="(Trans)glycosidases"/>
    <property type="match status" value="1"/>
</dbReference>
<gene>
    <name evidence="7" type="primary">bglA</name>
    <name evidence="7" type="ORF">SMONO_v1c04680</name>
</gene>
<dbReference type="AlphaFoldDB" id="A0A2K9LUJ1"/>
<dbReference type="GO" id="GO:0005829">
    <property type="term" value="C:cytosol"/>
    <property type="evidence" value="ECO:0007669"/>
    <property type="project" value="TreeGrafter"/>
</dbReference>
<name>A0A2K9LUJ1_SPISQ</name>
<organism evidence="7 8">
    <name type="scientific">Spiroplasma monobiae MQ-1</name>
    <dbReference type="NCBI Taxonomy" id="1336748"/>
    <lineage>
        <taxon>Bacteria</taxon>
        <taxon>Bacillati</taxon>
        <taxon>Mycoplasmatota</taxon>
        <taxon>Mollicutes</taxon>
        <taxon>Entomoplasmatales</taxon>
        <taxon>Spiroplasmataceae</taxon>
        <taxon>Spiroplasma</taxon>
    </lineage>
</organism>
<dbReference type="GO" id="GO:0008422">
    <property type="term" value="F:beta-glucosidase activity"/>
    <property type="evidence" value="ECO:0007669"/>
    <property type="project" value="TreeGrafter"/>
</dbReference>
<dbReference type="PRINTS" id="PR00131">
    <property type="entry name" value="GLHYDRLASE1"/>
</dbReference>
<dbReference type="InterPro" id="IPR017853">
    <property type="entry name" value="GH"/>
</dbReference>